<dbReference type="Pfam" id="PF02627">
    <property type="entry name" value="CMD"/>
    <property type="match status" value="1"/>
</dbReference>
<dbReference type="AlphaFoldDB" id="A0A919K3D0"/>
<evidence type="ECO:0000313" key="3">
    <source>
        <dbReference type="Proteomes" id="UP000636960"/>
    </source>
</evidence>
<feature type="domain" description="Carboxymuconolactone decarboxylase-like" evidence="1">
    <location>
        <begin position="48"/>
        <end position="105"/>
    </location>
</feature>
<evidence type="ECO:0000259" key="1">
    <source>
        <dbReference type="Pfam" id="PF02627"/>
    </source>
</evidence>
<dbReference type="Proteomes" id="UP000636960">
    <property type="component" value="Unassembled WGS sequence"/>
</dbReference>
<dbReference type="GO" id="GO:0051920">
    <property type="term" value="F:peroxiredoxin activity"/>
    <property type="evidence" value="ECO:0007669"/>
    <property type="project" value="InterPro"/>
</dbReference>
<comment type="caution">
    <text evidence="2">The sequence shown here is derived from an EMBL/GenBank/DDBJ whole genome shotgun (WGS) entry which is preliminary data.</text>
</comment>
<name>A0A919K3D0_9ACTN</name>
<keyword evidence="3" id="KW-1185">Reference proteome</keyword>
<evidence type="ECO:0000313" key="2">
    <source>
        <dbReference type="EMBL" id="GIE99463.1"/>
    </source>
</evidence>
<organism evidence="2 3">
    <name type="scientific">Paractinoplanes rishiriensis</name>
    <dbReference type="NCBI Taxonomy" id="1050105"/>
    <lineage>
        <taxon>Bacteria</taxon>
        <taxon>Bacillati</taxon>
        <taxon>Actinomycetota</taxon>
        <taxon>Actinomycetes</taxon>
        <taxon>Micromonosporales</taxon>
        <taxon>Micromonosporaceae</taxon>
        <taxon>Paractinoplanes</taxon>
    </lineage>
</organism>
<dbReference type="EMBL" id="BOMV01000073">
    <property type="protein sequence ID" value="GIE99463.1"/>
    <property type="molecule type" value="Genomic_DNA"/>
</dbReference>
<protein>
    <submittedName>
        <fullName evidence="2">Alkyl hydroperoxide reductase AhpD</fullName>
    </submittedName>
</protein>
<dbReference type="SUPFAM" id="SSF69118">
    <property type="entry name" value="AhpD-like"/>
    <property type="match status" value="1"/>
</dbReference>
<proteinExistence type="predicted"/>
<gene>
    <name evidence="2" type="ORF">Ari01nite_69280</name>
</gene>
<dbReference type="Gene3D" id="1.20.1290.10">
    <property type="entry name" value="AhpD-like"/>
    <property type="match status" value="1"/>
</dbReference>
<sequence>MTYRFFTPAPPAAATGRTAQVYRQLRADFLGPLPTFQALSPVPEIQAATWVLMREALLAGDTSRVEREVVASIVSRANRCRFCVDSHATLLHALGEHDLAEVVARGGTPAQPRLAELTEWAAASRTPRDAGWSGRYGPELTGTLLAFHFINRIVSALLAPDLLPGGVQRFPAVRSVAGRLTARVARERKEPGRSLPLIGAAATADDPVGVAYAALRDAAAPGGDLLSAVARRTVAATVRWEDGRHPADAAAWATELTRDLPAADRVGTRIALLAAFAPGAISVGDVGLWRLSRPADEDLVRLVAYGAITATEHIAGALAPAFR</sequence>
<dbReference type="InterPro" id="IPR003779">
    <property type="entry name" value="CMD-like"/>
</dbReference>
<dbReference type="InterPro" id="IPR029032">
    <property type="entry name" value="AhpD-like"/>
</dbReference>
<dbReference type="RefSeq" id="WP_203786459.1">
    <property type="nucleotide sequence ID" value="NZ_BOMV01000073.1"/>
</dbReference>
<accession>A0A919K3D0</accession>
<dbReference type="InterPro" id="IPR004675">
    <property type="entry name" value="AhpD_core"/>
</dbReference>
<reference evidence="2" key="1">
    <citation type="submission" date="2021-01" db="EMBL/GenBank/DDBJ databases">
        <title>Whole genome shotgun sequence of Actinoplanes rishiriensis NBRC 108556.</title>
        <authorList>
            <person name="Komaki H."/>
            <person name="Tamura T."/>
        </authorList>
    </citation>
    <scope>NUCLEOTIDE SEQUENCE</scope>
    <source>
        <strain evidence="2">NBRC 108556</strain>
    </source>
</reference>
<dbReference type="NCBIfam" id="TIGR00778">
    <property type="entry name" value="ahpD_dom"/>
    <property type="match status" value="1"/>
</dbReference>